<dbReference type="Pfam" id="PF12796">
    <property type="entry name" value="Ank_2"/>
    <property type="match status" value="1"/>
</dbReference>
<dbReference type="PROSITE" id="PS50297">
    <property type="entry name" value="ANK_REP_REGION"/>
    <property type="match status" value="2"/>
</dbReference>
<evidence type="ECO:0000256" key="2">
    <source>
        <dbReference type="ARBA" id="ARBA00022737"/>
    </source>
</evidence>
<dbReference type="PANTHER" id="PTHR24179">
    <property type="entry name" value="PROTEIN PHOSPHATASE 1 REGULATORY SUBUNIT 12"/>
    <property type="match status" value="1"/>
</dbReference>
<keyword evidence="1" id="KW-0217">Developmental protein</keyword>
<dbReference type="SUPFAM" id="SSF48403">
    <property type="entry name" value="Ankyrin repeat"/>
    <property type="match status" value="1"/>
</dbReference>
<dbReference type="Gene3D" id="1.25.40.20">
    <property type="entry name" value="Ankyrin repeat-containing domain"/>
    <property type="match status" value="1"/>
</dbReference>
<accession>A0A2B4S9A0</accession>
<keyword evidence="4" id="KW-0040">ANK repeat</keyword>
<dbReference type="STRING" id="50429.A0A2B4S9A0"/>
<gene>
    <name evidence="6" type="primary">Ppp1r16a</name>
    <name evidence="6" type="ORF">AWC38_SpisGene9762</name>
</gene>
<feature type="compositionally biased region" description="Basic and acidic residues" evidence="5">
    <location>
        <begin position="56"/>
        <end position="78"/>
    </location>
</feature>
<evidence type="ECO:0000256" key="1">
    <source>
        <dbReference type="ARBA" id="ARBA00022473"/>
    </source>
</evidence>
<comment type="similarity">
    <text evidence="3">Belongs to the NRARP family.</text>
</comment>
<dbReference type="PANTHER" id="PTHR24179:SF21">
    <property type="entry name" value="MYOSIN BINDING SUBUNIT, ISOFORM O"/>
    <property type="match status" value="1"/>
</dbReference>
<dbReference type="Proteomes" id="UP000225706">
    <property type="component" value="Unassembled WGS sequence"/>
</dbReference>
<dbReference type="OrthoDB" id="5965178at2759"/>
<reference evidence="7" key="1">
    <citation type="journal article" date="2017" name="bioRxiv">
        <title>Comparative analysis of the genomes of Stylophora pistillata and Acropora digitifera provides evidence for extensive differences between species of corals.</title>
        <authorList>
            <person name="Voolstra C.R."/>
            <person name="Li Y."/>
            <person name="Liew Y.J."/>
            <person name="Baumgarten S."/>
            <person name="Zoccola D."/>
            <person name="Flot J.-F."/>
            <person name="Tambutte S."/>
            <person name="Allemand D."/>
            <person name="Aranda M."/>
        </authorList>
    </citation>
    <scope>NUCLEOTIDE SEQUENCE [LARGE SCALE GENOMIC DNA]</scope>
</reference>
<dbReference type="AlphaFoldDB" id="A0A2B4S9A0"/>
<dbReference type="GO" id="GO:0005737">
    <property type="term" value="C:cytoplasm"/>
    <property type="evidence" value="ECO:0007669"/>
    <property type="project" value="TreeGrafter"/>
</dbReference>
<sequence>MGRDEIPSNLAHIVINTKELCKIVYNSYADSRLGNHSVVRTKGQLKKRKYSCPDEALSKAEDGSKSEESVPRERKISAGEELTQAIMRSRRNVDDVVRRRYQTMPIFASPDESQKPPRAVSFCPEILLLSAVMENNTEELAKILREGNVNVNQANSIGRLPIHEAASEGFVECAQILIENGANLTLECSEGFTPLEAAVISGNFECAELLIRSGAPIDKIKNGFLDPVFAVGSKMESHSEEELHN</sequence>
<protein>
    <submittedName>
        <fullName evidence="6">Protein phosphatase 1 regulatory subunit 16A</fullName>
    </submittedName>
</protein>
<dbReference type="GO" id="GO:0004857">
    <property type="term" value="F:enzyme inhibitor activity"/>
    <property type="evidence" value="ECO:0007669"/>
    <property type="project" value="TreeGrafter"/>
</dbReference>
<feature type="repeat" description="ANK" evidence="4">
    <location>
        <begin position="157"/>
        <end position="189"/>
    </location>
</feature>
<evidence type="ECO:0000256" key="5">
    <source>
        <dbReference type="SAM" id="MobiDB-lite"/>
    </source>
</evidence>
<evidence type="ECO:0000313" key="6">
    <source>
        <dbReference type="EMBL" id="PFX25603.1"/>
    </source>
</evidence>
<dbReference type="InterPro" id="IPR002110">
    <property type="entry name" value="Ankyrin_rpt"/>
</dbReference>
<dbReference type="GO" id="GO:0019208">
    <property type="term" value="F:phosphatase regulator activity"/>
    <property type="evidence" value="ECO:0007669"/>
    <property type="project" value="TreeGrafter"/>
</dbReference>
<feature type="region of interest" description="Disordered" evidence="5">
    <location>
        <begin position="50"/>
        <end position="80"/>
    </location>
</feature>
<name>A0A2B4S9A0_STYPI</name>
<dbReference type="EMBL" id="LSMT01000147">
    <property type="protein sequence ID" value="PFX25603.1"/>
    <property type="molecule type" value="Genomic_DNA"/>
</dbReference>
<evidence type="ECO:0000313" key="7">
    <source>
        <dbReference type="Proteomes" id="UP000225706"/>
    </source>
</evidence>
<proteinExistence type="inferred from homology"/>
<dbReference type="SMART" id="SM00248">
    <property type="entry name" value="ANK"/>
    <property type="match status" value="2"/>
</dbReference>
<evidence type="ECO:0000256" key="3">
    <source>
        <dbReference type="ARBA" id="ARBA00038386"/>
    </source>
</evidence>
<feature type="repeat" description="ANK" evidence="4">
    <location>
        <begin position="190"/>
        <end position="222"/>
    </location>
</feature>
<keyword evidence="2" id="KW-0677">Repeat</keyword>
<dbReference type="InterPro" id="IPR051226">
    <property type="entry name" value="PP1_Regulatory_Subunit"/>
</dbReference>
<evidence type="ECO:0000256" key="4">
    <source>
        <dbReference type="PROSITE-ProRule" id="PRU00023"/>
    </source>
</evidence>
<dbReference type="PROSITE" id="PS50088">
    <property type="entry name" value="ANK_REPEAT"/>
    <property type="match status" value="2"/>
</dbReference>
<keyword evidence="7" id="KW-1185">Reference proteome</keyword>
<dbReference type="InterPro" id="IPR036770">
    <property type="entry name" value="Ankyrin_rpt-contain_sf"/>
</dbReference>
<comment type="caution">
    <text evidence="6">The sequence shown here is derived from an EMBL/GenBank/DDBJ whole genome shotgun (WGS) entry which is preliminary data.</text>
</comment>
<organism evidence="6 7">
    <name type="scientific">Stylophora pistillata</name>
    <name type="common">Smooth cauliflower coral</name>
    <dbReference type="NCBI Taxonomy" id="50429"/>
    <lineage>
        <taxon>Eukaryota</taxon>
        <taxon>Metazoa</taxon>
        <taxon>Cnidaria</taxon>
        <taxon>Anthozoa</taxon>
        <taxon>Hexacorallia</taxon>
        <taxon>Scleractinia</taxon>
        <taxon>Astrocoeniina</taxon>
        <taxon>Pocilloporidae</taxon>
        <taxon>Stylophora</taxon>
    </lineage>
</organism>